<dbReference type="PANTHER" id="PTHR33990">
    <property type="entry name" value="PROTEIN YJDN-RELATED"/>
    <property type="match status" value="1"/>
</dbReference>
<gene>
    <name evidence="2" type="ORF">ACFQ39_07705</name>
</gene>
<evidence type="ECO:0000259" key="1">
    <source>
        <dbReference type="Pfam" id="PF06983"/>
    </source>
</evidence>
<reference evidence="3" key="1">
    <citation type="journal article" date="2019" name="Int. J. Syst. Evol. Microbiol.">
        <title>The Global Catalogue of Microorganisms (GCM) 10K type strain sequencing project: providing services to taxonomists for standard genome sequencing and annotation.</title>
        <authorList>
            <consortium name="The Broad Institute Genomics Platform"/>
            <consortium name="The Broad Institute Genome Sequencing Center for Infectious Disease"/>
            <person name="Wu L."/>
            <person name="Ma J."/>
        </authorList>
    </citation>
    <scope>NUCLEOTIDE SEQUENCE [LARGE SCALE GENOMIC DNA]</scope>
    <source>
        <strain evidence="3">CCUG 61485</strain>
    </source>
</reference>
<dbReference type="Proteomes" id="UP001597201">
    <property type="component" value="Unassembled WGS sequence"/>
</dbReference>
<accession>A0ABW3Y1Z3</accession>
<dbReference type="PANTHER" id="PTHR33990:SF1">
    <property type="entry name" value="PROTEIN YJDN"/>
    <property type="match status" value="1"/>
</dbReference>
<protein>
    <submittedName>
        <fullName evidence="2">VOC family protein</fullName>
    </submittedName>
</protein>
<dbReference type="InterPro" id="IPR028973">
    <property type="entry name" value="PhnB-like"/>
</dbReference>
<comment type="caution">
    <text evidence="2">The sequence shown here is derived from an EMBL/GenBank/DDBJ whole genome shotgun (WGS) entry which is preliminary data.</text>
</comment>
<evidence type="ECO:0000313" key="2">
    <source>
        <dbReference type="EMBL" id="MFD1315498.1"/>
    </source>
</evidence>
<feature type="domain" description="PhnB-like" evidence="1">
    <location>
        <begin position="4"/>
        <end position="136"/>
    </location>
</feature>
<proteinExistence type="predicted"/>
<dbReference type="Pfam" id="PF06983">
    <property type="entry name" value="3-dmu-9_3-mt"/>
    <property type="match status" value="1"/>
</dbReference>
<dbReference type="InterPro" id="IPR029068">
    <property type="entry name" value="Glyas_Bleomycin-R_OHBP_Dase"/>
</dbReference>
<dbReference type="SUPFAM" id="SSF54593">
    <property type="entry name" value="Glyoxalase/Bleomycin resistance protein/Dihydroxybiphenyl dioxygenase"/>
    <property type="match status" value="1"/>
</dbReference>
<dbReference type="RefSeq" id="WP_377177736.1">
    <property type="nucleotide sequence ID" value="NZ_JBHTMY010000003.1"/>
</dbReference>
<dbReference type="EMBL" id="JBHTMY010000003">
    <property type="protein sequence ID" value="MFD1315498.1"/>
    <property type="molecule type" value="Genomic_DNA"/>
</dbReference>
<organism evidence="2 3">
    <name type="scientific">Namhaeicola litoreus</name>
    <dbReference type="NCBI Taxonomy" id="1052145"/>
    <lineage>
        <taxon>Bacteria</taxon>
        <taxon>Pseudomonadati</taxon>
        <taxon>Bacteroidota</taxon>
        <taxon>Flavobacteriia</taxon>
        <taxon>Flavobacteriales</taxon>
        <taxon>Flavobacteriaceae</taxon>
        <taxon>Namhaeicola</taxon>
    </lineage>
</organism>
<dbReference type="Gene3D" id="3.10.180.10">
    <property type="entry name" value="2,3-Dihydroxybiphenyl 1,2-Dioxygenase, domain 1"/>
    <property type="match status" value="1"/>
</dbReference>
<sequence>MINVYLTFKGNCKEAFDFYKQVFGNDFAMISTFAEMPPQEGLPPLSNEDLQRIMHVTLPVNGDTVLMGSDCPSYMDKEFILGNNFSISINTKNKAEAESFFKKLSVNGKVTMPMSVTFWNAYFGMLTDQFGINWMVNCDL</sequence>
<keyword evidence="3" id="KW-1185">Reference proteome</keyword>
<evidence type="ECO:0000313" key="3">
    <source>
        <dbReference type="Proteomes" id="UP001597201"/>
    </source>
</evidence>
<dbReference type="CDD" id="cd06588">
    <property type="entry name" value="PhnB_like"/>
    <property type="match status" value="1"/>
</dbReference>
<name>A0ABW3Y1Z3_9FLAO</name>